<evidence type="ECO:0000313" key="5">
    <source>
        <dbReference type="Proteomes" id="UP000552038"/>
    </source>
</evidence>
<dbReference type="InterPro" id="IPR001608">
    <property type="entry name" value="Ala_racemase_N"/>
</dbReference>
<evidence type="ECO:0000256" key="2">
    <source>
        <dbReference type="RuleBase" id="RU004514"/>
    </source>
</evidence>
<dbReference type="Gene3D" id="3.20.20.10">
    <property type="entry name" value="Alanine racemase"/>
    <property type="match status" value="1"/>
</dbReference>
<comment type="similarity">
    <text evidence="2">Belongs to the pyridoxal phosphate-binding protein YggS/PROSC family.</text>
</comment>
<keyword evidence="1" id="KW-0663">Pyridoxal phosphate</keyword>
<dbReference type="SUPFAM" id="SSF51419">
    <property type="entry name" value="PLP-binding barrel"/>
    <property type="match status" value="1"/>
</dbReference>
<dbReference type="GO" id="GO:0030170">
    <property type="term" value="F:pyridoxal phosphate binding"/>
    <property type="evidence" value="ECO:0007669"/>
    <property type="project" value="InterPro"/>
</dbReference>
<organism evidence="4 5">
    <name type="scientific">Paenibacillus alvei</name>
    <name type="common">Bacillus alvei</name>
    <dbReference type="NCBI Taxonomy" id="44250"/>
    <lineage>
        <taxon>Bacteria</taxon>
        <taxon>Bacillati</taxon>
        <taxon>Bacillota</taxon>
        <taxon>Bacilli</taxon>
        <taxon>Bacillales</taxon>
        <taxon>Paenibacillaceae</taxon>
        <taxon>Paenibacillus</taxon>
    </lineage>
</organism>
<dbReference type="PANTHER" id="PTHR10146:SF14">
    <property type="entry name" value="PYRIDOXAL PHOSPHATE HOMEOSTASIS PROTEIN"/>
    <property type="match status" value="1"/>
</dbReference>
<evidence type="ECO:0000259" key="3">
    <source>
        <dbReference type="Pfam" id="PF01168"/>
    </source>
</evidence>
<dbReference type="InterPro" id="IPR011078">
    <property type="entry name" value="PyrdxlP_homeostasis"/>
</dbReference>
<dbReference type="PANTHER" id="PTHR10146">
    <property type="entry name" value="PROLINE SYNTHETASE CO-TRANSCRIBED BACTERIAL HOMOLOG PROTEIN"/>
    <property type="match status" value="1"/>
</dbReference>
<evidence type="ECO:0000256" key="1">
    <source>
        <dbReference type="ARBA" id="ARBA00022898"/>
    </source>
</evidence>
<gene>
    <name evidence="4" type="ORF">HMI46_03785</name>
</gene>
<reference evidence="4 5" key="1">
    <citation type="submission" date="2020-05" db="EMBL/GenBank/DDBJ databases">
        <title>Whole genome sequencing and identification of novel metabolites from Paenibacillus alvei strain JR949.</title>
        <authorList>
            <person name="Rajendhran J."/>
            <person name="Sree Pranav P."/>
            <person name="Mahalakshmi B."/>
            <person name="Karthikeyan R."/>
        </authorList>
    </citation>
    <scope>NUCLEOTIDE SEQUENCE [LARGE SCALE GENOMIC DNA]</scope>
    <source>
        <strain evidence="4 5">JR949</strain>
    </source>
</reference>
<dbReference type="Pfam" id="PF01168">
    <property type="entry name" value="Ala_racemase_N"/>
    <property type="match status" value="1"/>
</dbReference>
<evidence type="ECO:0000313" key="4">
    <source>
        <dbReference type="EMBL" id="NOJ69672.1"/>
    </source>
</evidence>
<comment type="caution">
    <text evidence="4">The sequence shown here is derived from an EMBL/GenBank/DDBJ whole genome shotgun (WGS) entry which is preliminary data.</text>
</comment>
<accession>A0AAP6ZX17</accession>
<proteinExistence type="inferred from homology"/>
<dbReference type="AlphaFoldDB" id="A0AAP6ZX17"/>
<feature type="domain" description="Alanine racemase N-terminal" evidence="3">
    <location>
        <begin position="3"/>
        <end position="109"/>
    </location>
</feature>
<dbReference type="Proteomes" id="UP000552038">
    <property type="component" value="Unassembled WGS sequence"/>
</dbReference>
<protein>
    <recommendedName>
        <fullName evidence="3">Alanine racemase N-terminal domain-containing protein</fullName>
    </recommendedName>
</protein>
<dbReference type="EMBL" id="JABFOR010000003">
    <property type="protein sequence ID" value="NOJ69672.1"/>
    <property type="molecule type" value="Genomic_DNA"/>
</dbReference>
<dbReference type="InterPro" id="IPR029066">
    <property type="entry name" value="PLP-binding_barrel"/>
</dbReference>
<sequence>MHPSRCFIQMNISGEESKYGLEPEQAAAFVEQLRAFPHIGPIGLMMMAPYEAEPEQTRPESANCKLRDELESSLSISLPHLSMGMSNDFEVAMEERATRLRLGFVLVGKEGET</sequence>
<name>A0AAP6ZX17_PAEAL</name>